<evidence type="ECO:0000259" key="2">
    <source>
        <dbReference type="PROSITE" id="PS50011"/>
    </source>
</evidence>
<dbReference type="SUPFAM" id="SSF56112">
    <property type="entry name" value="Protein kinase-like (PK-like)"/>
    <property type="match status" value="1"/>
</dbReference>
<gene>
    <name evidence="3" type="ORF">SLS63_008262</name>
</gene>
<feature type="domain" description="Protein kinase" evidence="2">
    <location>
        <begin position="1"/>
        <end position="293"/>
    </location>
</feature>
<dbReference type="InterPro" id="IPR011009">
    <property type="entry name" value="Kinase-like_dom_sf"/>
</dbReference>
<comment type="caution">
    <text evidence="3">The sequence shown here is derived from an EMBL/GenBank/DDBJ whole genome shotgun (WGS) entry which is preliminary data.</text>
</comment>
<feature type="region of interest" description="Disordered" evidence="1">
    <location>
        <begin position="1"/>
        <end position="24"/>
    </location>
</feature>
<evidence type="ECO:0000313" key="3">
    <source>
        <dbReference type="EMBL" id="KAK7725265.1"/>
    </source>
</evidence>
<keyword evidence="4" id="KW-1185">Reference proteome</keyword>
<dbReference type="PROSITE" id="PS50011">
    <property type="entry name" value="PROTEIN_KINASE_DOM"/>
    <property type="match status" value="1"/>
</dbReference>
<name>A0ABR1P327_DIAER</name>
<organism evidence="3 4">
    <name type="scientific">Diaporthe eres</name>
    <name type="common">Phomopsis oblonga</name>
    <dbReference type="NCBI Taxonomy" id="83184"/>
    <lineage>
        <taxon>Eukaryota</taxon>
        <taxon>Fungi</taxon>
        <taxon>Dikarya</taxon>
        <taxon>Ascomycota</taxon>
        <taxon>Pezizomycotina</taxon>
        <taxon>Sordariomycetes</taxon>
        <taxon>Sordariomycetidae</taxon>
        <taxon>Diaporthales</taxon>
        <taxon>Diaporthaceae</taxon>
        <taxon>Diaporthe</taxon>
        <taxon>Diaporthe eres species complex</taxon>
    </lineage>
</organism>
<dbReference type="SMART" id="SM00220">
    <property type="entry name" value="S_TKc"/>
    <property type="match status" value="1"/>
</dbReference>
<protein>
    <recommendedName>
        <fullName evidence="2">Protein kinase domain-containing protein</fullName>
    </recommendedName>
</protein>
<dbReference type="PANTHER" id="PTHR44167:SF18">
    <property type="entry name" value="PROTEIN KINASE DOMAIN-CONTAINING PROTEIN"/>
    <property type="match status" value="1"/>
</dbReference>
<evidence type="ECO:0000313" key="4">
    <source>
        <dbReference type="Proteomes" id="UP001430848"/>
    </source>
</evidence>
<proteinExistence type="predicted"/>
<dbReference type="PANTHER" id="PTHR44167">
    <property type="entry name" value="OVARIAN-SPECIFIC SERINE/THREONINE-PROTEIN KINASE LOK-RELATED"/>
    <property type="match status" value="1"/>
</dbReference>
<sequence>MDQSTTLSQINVHSQHQPETSGRREELIANYSQRVVYKDPKSEIELREFMLAGEDILSPDKLVQIGFGIQGCIYKCGGSFAYKQHGRDEEFKLMIDAGELSITPYSRVLRHIQDFVAVDGIIMELGSPLEVKRITSPSERRRVKDDMVSVVTRLHAKGIAHGDIGPSNFLWAQDGSLRLCDFDTAFYLDGRPQEWEGGCSPQYVSPNRGYPDWKLPSIEDDMYALAVTVWELYTGRTAMETEYDDLEDLIPRGYAVDVNAVDDLEVRSWIKQLLVAGGARIFGAVPEEGETGA</sequence>
<accession>A0ABR1P327</accession>
<dbReference type="Proteomes" id="UP001430848">
    <property type="component" value="Unassembled WGS sequence"/>
</dbReference>
<evidence type="ECO:0000256" key="1">
    <source>
        <dbReference type="SAM" id="MobiDB-lite"/>
    </source>
</evidence>
<dbReference type="EMBL" id="JAKNSF020000051">
    <property type="protein sequence ID" value="KAK7725265.1"/>
    <property type="molecule type" value="Genomic_DNA"/>
</dbReference>
<dbReference type="Pfam" id="PF00069">
    <property type="entry name" value="Pkinase"/>
    <property type="match status" value="1"/>
</dbReference>
<feature type="compositionally biased region" description="Polar residues" evidence="1">
    <location>
        <begin position="1"/>
        <end position="20"/>
    </location>
</feature>
<dbReference type="InterPro" id="IPR000719">
    <property type="entry name" value="Prot_kinase_dom"/>
</dbReference>
<reference evidence="3 4" key="1">
    <citation type="submission" date="2024-02" db="EMBL/GenBank/DDBJ databases">
        <title>De novo assembly and annotation of 12 fungi associated with fruit tree decline syndrome in Ontario, Canada.</title>
        <authorList>
            <person name="Sulman M."/>
            <person name="Ellouze W."/>
            <person name="Ilyukhin E."/>
        </authorList>
    </citation>
    <scope>NUCLEOTIDE SEQUENCE [LARGE SCALE GENOMIC DNA]</scope>
    <source>
        <strain evidence="3 4">M169</strain>
    </source>
</reference>
<dbReference type="Gene3D" id="1.10.510.10">
    <property type="entry name" value="Transferase(Phosphotransferase) domain 1"/>
    <property type="match status" value="1"/>
</dbReference>